<dbReference type="GO" id="GO:1990481">
    <property type="term" value="P:mRNA pseudouridine synthesis"/>
    <property type="evidence" value="ECO:0007669"/>
    <property type="project" value="TreeGrafter"/>
</dbReference>
<feature type="domain" description="Pseudouridine synthase II N-terminal" evidence="6">
    <location>
        <begin position="23"/>
        <end position="172"/>
    </location>
</feature>
<dbReference type="InterPro" id="IPR014780">
    <property type="entry name" value="tRNA_psdUridine_synth_TruB"/>
</dbReference>
<comment type="similarity">
    <text evidence="2 5">Belongs to the pseudouridine synthase TruB family. Type 1 subfamily.</text>
</comment>
<evidence type="ECO:0000259" key="7">
    <source>
        <dbReference type="Pfam" id="PF16198"/>
    </source>
</evidence>
<dbReference type="GO" id="GO:0160148">
    <property type="term" value="F:tRNA pseudouridine(55) synthase activity"/>
    <property type="evidence" value="ECO:0007669"/>
    <property type="project" value="UniProtKB-EC"/>
</dbReference>
<evidence type="ECO:0000313" key="8">
    <source>
        <dbReference type="EMBL" id="HIV03146.1"/>
    </source>
</evidence>
<evidence type="ECO:0000256" key="1">
    <source>
        <dbReference type="ARBA" id="ARBA00000385"/>
    </source>
</evidence>
<dbReference type="GO" id="GO:0003723">
    <property type="term" value="F:RNA binding"/>
    <property type="evidence" value="ECO:0007669"/>
    <property type="project" value="InterPro"/>
</dbReference>
<dbReference type="NCBIfam" id="TIGR00431">
    <property type="entry name" value="TruB"/>
    <property type="match status" value="1"/>
</dbReference>
<accession>A0A9D1T0X7</accession>
<dbReference type="InterPro" id="IPR020103">
    <property type="entry name" value="PsdUridine_synth_cat_dom_sf"/>
</dbReference>
<dbReference type="Pfam" id="PF16198">
    <property type="entry name" value="TruB_C_2"/>
    <property type="match status" value="1"/>
</dbReference>
<protein>
    <recommendedName>
        <fullName evidence="5">tRNA pseudouridine synthase B</fullName>
        <ecNumber evidence="5">5.4.99.25</ecNumber>
    </recommendedName>
    <alternativeName>
        <fullName evidence="5">tRNA pseudouridine(55) synthase</fullName>
        <shortName evidence="5">Psi55 synthase</shortName>
    </alternativeName>
    <alternativeName>
        <fullName evidence="5">tRNA pseudouridylate synthase</fullName>
    </alternativeName>
    <alternativeName>
        <fullName evidence="5">tRNA-uridine isomerase</fullName>
    </alternativeName>
</protein>
<name>A0A9D1T0X7_9FIRM</name>
<proteinExistence type="inferred from homology"/>
<dbReference type="InterPro" id="IPR032819">
    <property type="entry name" value="TruB_C"/>
</dbReference>
<dbReference type="EMBL" id="DVOF01000180">
    <property type="protein sequence ID" value="HIV03146.1"/>
    <property type="molecule type" value="Genomic_DNA"/>
</dbReference>
<dbReference type="FunFam" id="3.30.2350.10:FF:000011">
    <property type="entry name" value="tRNA pseudouridine synthase B"/>
    <property type="match status" value="1"/>
</dbReference>
<comment type="caution">
    <text evidence="8">The sequence shown here is derived from an EMBL/GenBank/DDBJ whole genome shotgun (WGS) entry which is preliminary data.</text>
</comment>
<reference evidence="8" key="2">
    <citation type="journal article" date="2021" name="PeerJ">
        <title>Extensive microbial diversity within the chicken gut microbiome revealed by metagenomics and culture.</title>
        <authorList>
            <person name="Gilroy R."/>
            <person name="Ravi A."/>
            <person name="Getino M."/>
            <person name="Pursley I."/>
            <person name="Horton D.L."/>
            <person name="Alikhan N.F."/>
            <person name="Baker D."/>
            <person name="Gharbi K."/>
            <person name="Hall N."/>
            <person name="Watson M."/>
            <person name="Adriaenssens E.M."/>
            <person name="Foster-Nyarko E."/>
            <person name="Jarju S."/>
            <person name="Secka A."/>
            <person name="Antonio M."/>
            <person name="Oren A."/>
            <person name="Chaudhuri R.R."/>
            <person name="La Ragione R."/>
            <person name="Hildebrand F."/>
            <person name="Pallen M.J."/>
        </authorList>
    </citation>
    <scope>NUCLEOTIDE SEQUENCE</scope>
    <source>
        <strain evidence="8">4920</strain>
    </source>
</reference>
<dbReference type="SUPFAM" id="SSF55120">
    <property type="entry name" value="Pseudouridine synthase"/>
    <property type="match status" value="1"/>
</dbReference>
<reference evidence="8" key="1">
    <citation type="submission" date="2020-10" db="EMBL/GenBank/DDBJ databases">
        <authorList>
            <person name="Gilroy R."/>
        </authorList>
    </citation>
    <scope>NUCLEOTIDE SEQUENCE</scope>
    <source>
        <strain evidence="8">4920</strain>
    </source>
</reference>
<dbReference type="GO" id="GO:0031119">
    <property type="term" value="P:tRNA pseudouridine synthesis"/>
    <property type="evidence" value="ECO:0007669"/>
    <property type="project" value="UniProtKB-UniRule"/>
</dbReference>
<feature type="active site" description="Nucleophile" evidence="5">
    <location>
        <position position="38"/>
    </location>
</feature>
<dbReference type="Proteomes" id="UP000886743">
    <property type="component" value="Unassembled WGS sequence"/>
</dbReference>
<comment type="function">
    <text evidence="5">Responsible for synthesis of pseudouridine from uracil-55 in the psi GC loop of transfer RNAs.</text>
</comment>
<dbReference type="PANTHER" id="PTHR13767:SF2">
    <property type="entry name" value="PSEUDOURIDYLATE SYNTHASE TRUB1"/>
    <property type="match status" value="1"/>
</dbReference>
<organism evidence="8 9">
    <name type="scientific">Candidatus Aphodoplasma excrementigallinarum</name>
    <dbReference type="NCBI Taxonomy" id="2840673"/>
    <lineage>
        <taxon>Bacteria</taxon>
        <taxon>Bacillati</taxon>
        <taxon>Bacillota</taxon>
        <taxon>Clostridia</taxon>
        <taxon>Eubacteriales</taxon>
        <taxon>Candidatus Aphodoplasma</taxon>
    </lineage>
</organism>
<dbReference type="AlphaFoldDB" id="A0A9D1T0X7"/>
<feature type="domain" description="tRNA pseudouridylate synthase B C-terminal" evidence="7">
    <location>
        <begin position="173"/>
        <end position="215"/>
    </location>
</feature>
<dbReference type="HAMAP" id="MF_01080">
    <property type="entry name" value="TruB_bact"/>
    <property type="match status" value="1"/>
</dbReference>
<evidence type="ECO:0000256" key="3">
    <source>
        <dbReference type="ARBA" id="ARBA00022694"/>
    </source>
</evidence>
<evidence type="ECO:0000313" key="9">
    <source>
        <dbReference type="Proteomes" id="UP000886743"/>
    </source>
</evidence>
<sequence>MNGVIALNKPKGKTSHDMVYFVRRLLQIRRVGHTGTLDPDATGVLPICVGNATKASSYIMDSPKRYTAQMLLGSRTDTQDASGTVLATAPVQVTEQELRAACGHFTGKVEQTPPMYSAVKVGGKKLYELAREGKTVERKRRAVTVYSIGILDCDLECGAVTLDILCSKGTYIRTLCDDIGLYLGCYAHMGELVRTQSGGFTLAECYTPEALTELFESGKGTRAFIKTEDIFSGYEKIFLDAADTRRVKNGVPLRNRNLPEETYYRLYDENGGFLCVSKQTQGILRMQTSFWTD</sequence>
<dbReference type="EC" id="5.4.99.25" evidence="5"/>
<dbReference type="PANTHER" id="PTHR13767">
    <property type="entry name" value="TRNA-PSEUDOURIDINE SYNTHASE"/>
    <property type="match status" value="1"/>
</dbReference>
<dbReference type="Pfam" id="PF01509">
    <property type="entry name" value="TruB_N"/>
    <property type="match status" value="1"/>
</dbReference>
<keyword evidence="4 5" id="KW-0413">Isomerase</keyword>
<keyword evidence="3 5" id="KW-0819">tRNA processing</keyword>
<dbReference type="InterPro" id="IPR002501">
    <property type="entry name" value="PsdUridine_synth_N"/>
</dbReference>
<gene>
    <name evidence="5 8" type="primary">truB</name>
    <name evidence="8" type="ORF">IAC74_06185</name>
</gene>
<dbReference type="Gene3D" id="3.30.2350.10">
    <property type="entry name" value="Pseudouridine synthase"/>
    <property type="match status" value="1"/>
</dbReference>
<evidence type="ECO:0000259" key="6">
    <source>
        <dbReference type="Pfam" id="PF01509"/>
    </source>
</evidence>
<dbReference type="CDD" id="cd02573">
    <property type="entry name" value="PseudoU_synth_EcTruB"/>
    <property type="match status" value="1"/>
</dbReference>
<evidence type="ECO:0000256" key="4">
    <source>
        <dbReference type="ARBA" id="ARBA00023235"/>
    </source>
</evidence>
<comment type="catalytic activity">
    <reaction evidence="1 5">
        <text>uridine(55) in tRNA = pseudouridine(55) in tRNA</text>
        <dbReference type="Rhea" id="RHEA:42532"/>
        <dbReference type="Rhea" id="RHEA-COMP:10101"/>
        <dbReference type="Rhea" id="RHEA-COMP:10102"/>
        <dbReference type="ChEBI" id="CHEBI:65314"/>
        <dbReference type="ChEBI" id="CHEBI:65315"/>
        <dbReference type="EC" id="5.4.99.25"/>
    </reaction>
</comment>
<evidence type="ECO:0000256" key="2">
    <source>
        <dbReference type="ARBA" id="ARBA00005642"/>
    </source>
</evidence>
<evidence type="ECO:0000256" key="5">
    <source>
        <dbReference type="HAMAP-Rule" id="MF_01080"/>
    </source>
</evidence>